<keyword evidence="5" id="KW-0235">DNA replication</keyword>
<reference evidence="9 10" key="1">
    <citation type="submission" date="2017-06" db="EMBL/GenBank/DDBJ databases">
        <authorList>
            <consortium name="Pathogen Informatics"/>
        </authorList>
    </citation>
    <scope>NUCLEOTIDE SEQUENCE [LARGE SCALE GENOMIC DNA]</scope>
    <source>
        <strain evidence="9 10">NCTC10570</strain>
    </source>
</reference>
<evidence type="ECO:0000256" key="5">
    <source>
        <dbReference type="ARBA" id="ARBA00022705"/>
    </source>
</evidence>
<dbReference type="GO" id="GO:0003887">
    <property type="term" value="F:DNA-directed DNA polymerase activity"/>
    <property type="evidence" value="ECO:0007669"/>
    <property type="project" value="UniProtKB-KW"/>
</dbReference>
<dbReference type="Pfam" id="PF09115">
    <property type="entry name" value="DNApol3-delta_C"/>
    <property type="match status" value="1"/>
</dbReference>
<dbReference type="CDD" id="cd00009">
    <property type="entry name" value="AAA"/>
    <property type="match status" value="1"/>
</dbReference>
<dbReference type="GO" id="GO:0006261">
    <property type="term" value="P:DNA-templated DNA replication"/>
    <property type="evidence" value="ECO:0007669"/>
    <property type="project" value="TreeGrafter"/>
</dbReference>
<sequence length="328" mass="37318">MNDWSSIQGHEQIKNDLRQLLAEKRLPHALLFTGIEGIGKNLTANVLAKVLFCSGEKEKPCNNCSSCRAFDAKNHPDFYCLEPEGKANNIKIEQIRQMQSQIALSPYLADKRVVIINDAETMNEAAENSLLKTLEEPTGDVVFILVTANKDLLLPTILSRCMKLYFAPLSEDEIKIILKSKYAVNEDKATVIAKLSGGSMKRAISFLDDDNFNLCQNAMDFLSKDLNAKDIWQISDEFSAMDKAKIKQWADFLQMIIRDLLLLQAGADDNLLYNRDKKDVLDKLIVNFSLNRLFNCQNLIENLVKRLSSNADLKLMMQDFMLSWREQK</sequence>
<dbReference type="PANTHER" id="PTHR11669:SF8">
    <property type="entry name" value="DNA POLYMERASE III SUBUNIT DELTA"/>
    <property type="match status" value="1"/>
</dbReference>
<evidence type="ECO:0000256" key="2">
    <source>
        <dbReference type="ARBA" id="ARBA00014363"/>
    </source>
</evidence>
<evidence type="ECO:0000313" key="10">
    <source>
        <dbReference type="Proteomes" id="UP000215383"/>
    </source>
</evidence>
<proteinExistence type="predicted"/>
<dbReference type="EMBL" id="LT906446">
    <property type="protein sequence ID" value="SNU94716.1"/>
    <property type="molecule type" value="Genomic_DNA"/>
</dbReference>
<dbReference type="Proteomes" id="UP000215383">
    <property type="component" value="Chromosome 1"/>
</dbReference>
<dbReference type="GO" id="GO:0009360">
    <property type="term" value="C:DNA polymerase III complex"/>
    <property type="evidence" value="ECO:0007669"/>
    <property type="project" value="InterPro"/>
</dbReference>
<dbReference type="AlphaFoldDB" id="A0A239TAX1"/>
<keyword evidence="10" id="KW-1185">Reference proteome</keyword>
<protein>
    <recommendedName>
        <fullName evidence="2">DNA polymerase III subunit delta'</fullName>
        <ecNumber evidence="1">2.7.7.7</ecNumber>
    </recommendedName>
</protein>
<dbReference type="Gene3D" id="3.40.50.300">
    <property type="entry name" value="P-loop containing nucleotide triphosphate hydrolases"/>
    <property type="match status" value="1"/>
</dbReference>
<dbReference type="Pfam" id="PF13177">
    <property type="entry name" value="DNA_pol3_delta2"/>
    <property type="match status" value="1"/>
</dbReference>
<comment type="catalytic activity">
    <reaction evidence="7">
        <text>DNA(n) + a 2'-deoxyribonucleoside 5'-triphosphate = DNA(n+1) + diphosphate</text>
        <dbReference type="Rhea" id="RHEA:22508"/>
        <dbReference type="Rhea" id="RHEA-COMP:17339"/>
        <dbReference type="Rhea" id="RHEA-COMP:17340"/>
        <dbReference type="ChEBI" id="CHEBI:33019"/>
        <dbReference type="ChEBI" id="CHEBI:61560"/>
        <dbReference type="ChEBI" id="CHEBI:173112"/>
        <dbReference type="EC" id="2.7.7.7"/>
    </reaction>
</comment>
<keyword evidence="6" id="KW-0239">DNA-directed DNA polymerase</keyword>
<keyword evidence="4 9" id="KW-0548">Nucleotidyltransferase</keyword>
<evidence type="ECO:0000256" key="7">
    <source>
        <dbReference type="ARBA" id="ARBA00049244"/>
    </source>
</evidence>
<feature type="domain" description="DNA polymerase III delta subunit C-terminal" evidence="8">
    <location>
        <begin position="227"/>
        <end position="325"/>
    </location>
</feature>
<dbReference type="eggNOG" id="COG0470">
    <property type="taxonomic scope" value="Bacteria"/>
</dbReference>
<keyword evidence="3 9" id="KW-0808">Transferase</keyword>
<evidence type="ECO:0000256" key="1">
    <source>
        <dbReference type="ARBA" id="ARBA00012417"/>
    </source>
</evidence>
<dbReference type="NCBIfam" id="TIGR00678">
    <property type="entry name" value="holB"/>
    <property type="match status" value="1"/>
</dbReference>
<evidence type="ECO:0000256" key="3">
    <source>
        <dbReference type="ARBA" id="ARBA00022679"/>
    </source>
</evidence>
<accession>A0A239TAX1</accession>
<evidence type="ECO:0000256" key="6">
    <source>
        <dbReference type="ARBA" id="ARBA00022932"/>
    </source>
</evidence>
<evidence type="ECO:0000259" key="8">
    <source>
        <dbReference type="Pfam" id="PF09115"/>
    </source>
</evidence>
<dbReference type="SUPFAM" id="SSF52540">
    <property type="entry name" value="P-loop containing nucleoside triphosphate hydrolases"/>
    <property type="match status" value="1"/>
</dbReference>
<dbReference type="PANTHER" id="PTHR11669">
    <property type="entry name" value="REPLICATION FACTOR C / DNA POLYMERASE III GAMMA-TAU SUBUNIT"/>
    <property type="match status" value="1"/>
</dbReference>
<dbReference type="GeneID" id="78506290"/>
<dbReference type="InterPro" id="IPR027417">
    <property type="entry name" value="P-loop_NTPase"/>
</dbReference>
<dbReference type="RefSeq" id="WP_027890499.1">
    <property type="nucleotide sequence ID" value="NZ_LT906446.1"/>
</dbReference>
<dbReference type="GO" id="GO:0008408">
    <property type="term" value="F:3'-5' exonuclease activity"/>
    <property type="evidence" value="ECO:0007669"/>
    <property type="project" value="InterPro"/>
</dbReference>
<dbReference type="InterPro" id="IPR004622">
    <property type="entry name" value="DNA_pol_HolB"/>
</dbReference>
<dbReference type="GO" id="GO:0003677">
    <property type="term" value="F:DNA binding"/>
    <property type="evidence" value="ECO:0007669"/>
    <property type="project" value="InterPro"/>
</dbReference>
<dbReference type="FunFam" id="3.40.50.300:FF:001255">
    <property type="entry name" value="DNA polymerase III subunit delta"/>
    <property type="match status" value="1"/>
</dbReference>
<gene>
    <name evidence="9" type="primary">holB</name>
    <name evidence="9" type="ORF">SAMEA4364220_00252</name>
</gene>
<evidence type="ECO:0000256" key="4">
    <source>
        <dbReference type="ARBA" id="ARBA00022695"/>
    </source>
</evidence>
<dbReference type="EC" id="2.7.7.7" evidence="1"/>
<dbReference type="InterPro" id="IPR050238">
    <property type="entry name" value="DNA_Rep/Repair_Clamp_Loader"/>
</dbReference>
<organism evidence="9 10">
    <name type="scientific">Megamonas hypermegale</name>
    <dbReference type="NCBI Taxonomy" id="158847"/>
    <lineage>
        <taxon>Bacteria</taxon>
        <taxon>Bacillati</taxon>
        <taxon>Bacillota</taxon>
        <taxon>Negativicutes</taxon>
        <taxon>Selenomonadales</taxon>
        <taxon>Selenomonadaceae</taxon>
        <taxon>Megamonas</taxon>
    </lineage>
</organism>
<dbReference type="InterPro" id="IPR015199">
    <property type="entry name" value="DNA_pol_III_delta_C"/>
</dbReference>
<name>A0A239TAX1_9FIRM</name>
<evidence type="ECO:0000313" key="9">
    <source>
        <dbReference type="EMBL" id="SNU94716.1"/>
    </source>
</evidence>